<dbReference type="AlphaFoldDB" id="A0A252A3D7"/>
<feature type="non-terminal residue" evidence="1">
    <location>
        <position position="1"/>
    </location>
</feature>
<sequence length="71" mass="7638">GHHLARTGLLDNVRFRPLTLPDIFIDHNSQDAQYEQAGLTAPHITKTALSALGIGDMLPMNLPNSSTGTKS</sequence>
<name>A0A252A3D7_9PROT</name>
<comment type="caution">
    <text evidence="1">The sequence shown here is derived from an EMBL/GenBank/DDBJ whole genome shotgun (WGS) entry which is preliminary data.</text>
</comment>
<dbReference type="EMBL" id="JOMM01000053">
    <property type="protein sequence ID" value="OUI83164.1"/>
    <property type="molecule type" value="Genomic_DNA"/>
</dbReference>
<evidence type="ECO:0000313" key="2">
    <source>
        <dbReference type="Proteomes" id="UP000194565"/>
    </source>
</evidence>
<organism evidence="1 2">
    <name type="scientific">Acetobacter tropicalis</name>
    <dbReference type="NCBI Taxonomy" id="104102"/>
    <lineage>
        <taxon>Bacteria</taxon>
        <taxon>Pseudomonadati</taxon>
        <taxon>Pseudomonadota</taxon>
        <taxon>Alphaproteobacteria</taxon>
        <taxon>Acetobacterales</taxon>
        <taxon>Acetobacteraceae</taxon>
        <taxon>Acetobacter</taxon>
    </lineage>
</organism>
<proteinExistence type="predicted"/>
<dbReference type="Gene3D" id="3.40.50.920">
    <property type="match status" value="1"/>
</dbReference>
<accession>A0A252A3D7</accession>
<gene>
    <name evidence="1" type="ORF">HC62_15195</name>
</gene>
<reference evidence="1 2" key="1">
    <citation type="submission" date="2014-06" db="EMBL/GenBank/DDBJ databases">
        <authorList>
            <person name="Ju J."/>
            <person name="Zhang J."/>
        </authorList>
    </citation>
    <scope>NUCLEOTIDE SEQUENCE [LARGE SCALE GENOMIC DNA]</scope>
    <source>
        <strain evidence="1">DmW_042</strain>
    </source>
</reference>
<dbReference type="InterPro" id="IPR009014">
    <property type="entry name" value="Transketo_C/PFOR_II"/>
</dbReference>
<evidence type="ECO:0008006" key="3">
    <source>
        <dbReference type="Google" id="ProtNLM"/>
    </source>
</evidence>
<evidence type="ECO:0000313" key="1">
    <source>
        <dbReference type="EMBL" id="OUI83164.1"/>
    </source>
</evidence>
<protein>
    <recommendedName>
        <fullName evidence="3">1-deoxy-D-xylulose-5-phosphate synthase</fullName>
    </recommendedName>
</protein>
<dbReference type="Proteomes" id="UP000194565">
    <property type="component" value="Unassembled WGS sequence"/>
</dbReference>